<organism evidence="3 4">
    <name type="scientific">Variovorax guangxiensis</name>
    <dbReference type="NCBI Taxonomy" id="1775474"/>
    <lineage>
        <taxon>Bacteria</taxon>
        <taxon>Pseudomonadati</taxon>
        <taxon>Pseudomonadota</taxon>
        <taxon>Betaproteobacteria</taxon>
        <taxon>Burkholderiales</taxon>
        <taxon>Comamonadaceae</taxon>
        <taxon>Variovorax</taxon>
    </lineage>
</organism>
<protein>
    <submittedName>
        <fullName evidence="3">SRPBCC family protein</fullName>
    </submittedName>
</protein>
<sequence>MTIKHSLGTQVETGTLRMERTLPAPIERVWAYLVDSDKRAAWLAGGVLPKQSGELFELRFEHTKLTGEVAPDRFAECREPIHQKSRLLRIEPQKLLTISWDEGSAAPSEVSFELTPQGDSTRLVLTHRRLASRKGMLSVAGGWHAHVDVLIDVLAGNKPQGFWTNLAEVAKEYETQIR</sequence>
<dbReference type="EMBL" id="RXFT01000004">
    <property type="protein sequence ID" value="RUR67837.1"/>
    <property type="molecule type" value="Genomic_DNA"/>
</dbReference>
<dbReference type="SUPFAM" id="SSF55961">
    <property type="entry name" value="Bet v1-like"/>
    <property type="match status" value="1"/>
</dbReference>
<proteinExistence type="inferred from homology"/>
<evidence type="ECO:0000256" key="1">
    <source>
        <dbReference type="ARBA" id="ARBA00006817"/>
    </source>
</evidence>
<dbReference type="Gene3D" id="3.30.530.20">
    <property type="match status" value="1"/>
</dbReference>
<gene>
    <name evidence="3" type="ORF">EJP67_12300</name>
</gene>
<feature type="domain" description="Activator of Hsp90 ATPase homologue 1/2-like C-terminal" evidence="2">
    <location>
        <begin position="24"/>
        <end position="153"/>
    </location>
</feature>
<dbReference type="RefSeq" id="WP_126021989.1">
    <property type="nucleotide sequence ID" value="NZ_RXFT01000004.1"/>
</dbReference>
<dbReference type="Pfam" id="PF08327">
    <property type="entry name" value="AHSA1"/>
    <property type="match status" value="1"/>
</dbReference>
<comment type="caution">
    <text evidence="3">The sequence shown here is derived from an EMBL/GenBank/DDBJ whole genome shotgun (WGS) entry which is preliminary data.</text>
</comment>
<comment type="similarity">
    <text evidence="1">Belongs to the AHA1 family.</text>
</comment>
<evidence type="ECO:0000313" key="4">
    <source>
        <dbReference type="Proteomes" id="UP000281118"/>
    </source>
</evidence>
<accession>A0A433MIU6</accession>
<name>A0A433MIU6_9BURK</name>
<dbReference type="AlphaFoldDB" id="A0A433MIU6"/>
<dbReference type="OrthoDB" id="9800600at2"/>
<reference evidence="3 4" key="1">
    <citation type="submission" date="2018-12" db="EMBL/GenBank/DDBJ databases">
        <title>The genome sequences of Variovorax guangxiensis DSM 27352.</title>
        <authorList>
            <person name="Gao J."/>
            <person name="Sun J."/>
        </authorList>
    </citation>
    <scope>NUCLEOTIDE SEQUENCE [LARGE SCALE GENOMIC DNA]</scope>
    <source>
        <strain evidence="3 4">DSM 27352</strain>
    </source>
</reference>
<dbReference type="InterPro" id="IPR013538">
    <property type="entry name" value="ASHA1/2-like_C"/>
</dbReference>
<evidence type="ECO:0000259" key="2">
    <source>
        <dbReference type="Pfam" id="PF08327"/>
    </source>
</evidence>
<dbReference type="InterPro" id="IPR023393">
    <property type="entry name" value="START-like_dom_sf"/>
</dbReference>
<evidence type="ECO:0000313" key="3">
    <source>
        <dbReference type="EMBL" id="RUR67837.1"/>
    </source>
</evidence>
<dbReference type="CDD" id="cd08899">
    <property type="entry name" value="SRPBCC_CalC_Aha1-like_6"/>
    <property type="match status" value="1"/>
</dbReference>
<dbReference type="Proteomes" id="UP000281118">
    <property type="component" value="Unassembled WGS sequence"/>
</dbReference>